<dbReference type="GO" id="GO:0003735">
    <property type="term" value="F:structural constituent of ribosome"/>
    <property type="evidence" value="ECO:0007669"/>
    <property type="project" value="InterPro"/>
</dbReference>
<protein>
    <recommendedName>
        <fullName evidence="4 5">Large ribosomal subunit protein uL29</fullName>
    </recommendedName>
</protein>
<dbReference type="OrthoDB" id="9815192at2"/>
<dbReference type="AlphaFoldDB" id="U7QHA9"/>
<dbReference type="Gene3D" id="1.10.287.310">
    <property type="match status" value="1"/>
</dbReference>
<keyword evidence="2 5" id="KW-0689">Ribosomal protein</keyword>
<evidence type="ECO:0000256" key="1">
    <source>
        <dbReference type="ARBA" id="ARBA00009254"/>
    </source>
</evidence>
<dbReference type="InterPro" id="IPR050063">
    <property type="entry name" value="Ribosomal_protein_uL29"/>
</dbReference>
<dbReference type="PANTHER" id="PTHR10916:SF0">
    <property type="entry name" value="LARGE RIBOSOMAL SUBUNIT PROTEIN UL29C"/>
    <property type="match status" value="1"/>
</dbReference>
<feature type="region of interest" description="Disordered" evidence="6">
    <location>
        <begin position="62"/>
        <end position="88"/>
    </location>
</feature>
<dbReference type="EMBL" id="AUZM01000037">
    <property type="protein sequence ID" value="ERT06430.1"/>
    <property type="molecule type" value="Genomic_DNA"/>
</dbReference>
<organism evidence="7 8">
    <name type="scientific">Lyngbya aestuarii BL J</name>
    <dbReference type="NCBI Taxonomy" id="1348334"/>
    <lineage>
        <taxon>Bacteria</taxon>
        <taxon>Bacillati</taxon>
        <taxon>Cyanobacteriota</taxon>
        <taxon>Cyanophyceae</taxon>
        <taxon>Oscillatoriophycideae</taxon>
        <taxon>Oscillatoriales</taxon>
        <taxon>Microcoleaceae</taxon>
        <taxon>Lyngbya</taxon>
    </lineage>
</organism>
<dbReference type="InterPro" id="IPR001854">
    <property type="entry name" value="Ribosomal_uL29"/>
</dbReference>
<evidence type="ECO:0000256" key="3">
    <source>
        <dbReference type="ARBA" id="ARBA00023274"/>
    </source>
</evidence>
<name>U7QHA9_9CYAN</name>
<comment type="similarity">
    <text evidence="1 5">Belongs to the universal ribosomal protein uL29 family.</text>
</comment>
<evidence type="ECO:0000313" key="7">
    <source>
        <dbReference type="EMBL" id="ERT06430.1"/>
    </source>
</evidence>
<dbReference type="CDD" id="cd00427">
    <property type="entry name" value="Ribosomal_L29_HIP"/>
    <property type="match status" value="1"/>
</dbReference>
<evidence type="ECO:0000256" key="6">
    <source>
        <dbReference type="SAM" id="MobiDB-lite"/>
    </source>
</evidence>
<dbReference type="SUPFAM" id="SSF46561">
    <property type="entry name" value="Ribosomal protein L29 (L29p)"/>
    <property type="match status" value="1"/>
</dbReference>
<keyword evidence="3 5" id="KW-0687">Ribonucleoprotein</keyword>
<proteinExistence type="inferred from homology"/>
<dbReference type="InterPro" id="IPR036049">
    <property type="entry name" value="Ribosomal_uL29_sf"/>
</dbReference>
<dbReference type="RefSeq" id="WP_023067394.1">
    <property type="nucleotide sequence ID" value="NZ_AUZM01000037.1"/>
</dbReference>
<evidence type="ECO:0000256" key="2">
    <source>
        <dbReference type="ARBA" id="ARBA00022980"/>
    </source>
</evidence>
<dbReference type="PANTHER" id="PTHR10916">
    <property type="entry name" value="60S RIBOSOMAL PROTEIN L35/50S RIBOSOMAL PROTEIN L29"/>
    <property type="match status" value="1"/>
</dbReference>
<dbReference type="PATRIC" id="fig|1348334.3.peg.3550"/>
<evidence type="ECO:0000313" key="8">
    <source>
        <dbReference type="Proteomes" id="UP000017127"/>
    </source>
</evidence>
<evidence type="ECO:0000256" key="5">
    <source>
        <dbReference type="HAMAP-Rule" id="MF_00374"/>
    </source>
</evidence>
<evidence type="ECO:0000256" key="4">
    <source>
        <dbReference type="ARBA" id="ARBA00035204"/>
    </source>
</evidence>
<dbReference type="GO" id="GO:0006412">
    <property type="term" value="P:translation"/>
    <property type="evidence" value="ECO:0007669"/>
    <property type="project" value="UniProtKB-UniRule"/>
</dbReference>
<dbReference type="HAMAP" id="MF_00374">
    <property type="entry name" value="Ribosomal_uL29"/>
    <property type="match status" value="1"/>
</dbReference>
<dbReference type="Proteomes" id="UP000017127">
    <property type="component" value="Unassembled WGS sequence"/>
</dbReference>
<dbReference type="GO" id="GO:0022625">
    <property type="term" value="C:cytosolic large ribosomal subunit"/>
    <property type="evidence" value="ECO:0007669"/>
    <property type="project" value="TreeGrafter"/>
</dbReference>
<comment type="caution">
    <text evidence="7">The sequence shown here is derived from an EMBL/GenBank/DDBJ whole genome shotgun (WGS) entry which is preliminary data.</text>
</comment>
<accession>U7QHA9</accession>
<dbReference type="NCBIfam" id="TIGR00012">
    <property type="entry name" value="L29"/>
    <property type="match status" value="1"/>
</dbReference>
<sequence>MAFPKIKEVRQLNDEQLSDKIIELKKHLANLRLLKATGRLEKPHEFKHTQHQLAQLFTIERERQQQAEAEESATPEPELAPASSAEEA</sequence>
<reference evidence="7 8" key="1">
    <citation type="journal article" date="2013" name="Front. Microbiol.">
        <title>Comparative genomic analyses of the cyanobacterium, Lyngbya aestuarii BL J, a powerful hydrogen producer.</title>
        <authorList>
            <person name="Kothari A."/>
            <person name="Vaughn M."/>
            <person name="Garcia-Pichel F."/>
        </authorList>
    </citation>
    <scope>NUCLEOTIDE SEQUENCE [LARGE SCALE GENOMIC DNA]</scope>
    <source>
        <strain evidence="7 8">BL J</strain>
    </source>
</reference>
<dbReference type="Pfam" id="PF00831">
    <property type="entry name" value="Ribosomal_L29"/>
    <property type="match status" value="1"/>
</dbReference>
<keyword evidence="8" id="KW-1185">Reference proteome</keyword>
<gene>
    <name evidence="5 7" type="primary">rpmC</name>
    <name evidence="5" type="synonym">rpl29</name>
    <name evidence="7" type="ORF">M595_3669</name>
</gene>
<feature type="compositionally biased region" description="Low complexity" evidence="6">
    <location>
        <begin position="74"/>
        <end position="88"/>
    </location>
</feature>